<dbReference type="EMBL" id="BQKI01000074">
    <property type="protein sequence ID" value="GJN19934.1"/>
    <property type="molecule type" value="Genomic_DNA"/>
</dbReference>
<organism evidence="13 14">
    <name type="scientific">Eleusine coracana subsp. coracana</name>
    <dbReference type="NCBI Taxonomy" id="191504"/>
    <lineage>
        <taxon>Eukaryota</taxon>
        <taxon>Viridiplantae</taxon>
        <taxon>Streptophyta</taxon>
        <taxon>Embryophyta</taxon>
        <taxon>Tracheophyta</taxon>
        <taxon>Spermatophyta</taxon>
        <taxon>Magnoliopsida</taxon>
        <taxon>Liliopsida</taxon>
        <taxon>Poales</taxon>
        <taxon>Poaceae</taxon>
        <taxon>PACMAD clade</taxon>
        <taxon>Chloridoideae</taxon>
        <taxon>Cynodonteae</taxon>
        <taxon>Eleusininae</taxon>
        <taxon>Eleusine</taxon>
    </lineage>
</organism>
<dbReference type="Proteomes" id="UP001054889">
    <property type="component" value="Unassembled WGS sequence"/>
</dbReference>
<gene>
    <name evidence="13" type="primary">gb07253</name>
    <name evidence="13" type="ORF">PR202_gb07253</name>
</gene>
<dbReference type="GO" id="GO:0006508">
    <property type="term" value="P:proteolysis"/>
    <property type="evidence" value="ECO:0007669"/>
    <property type="project" value="UniProtKB-KW"/>
</dbReference>
<keyword evidence="14" id="KW-1185">Reference proteome</keyword>
<evidence type="ECO:0000256" key="2">
    <source>
        <dbReference type="ARBA" id="ARBA00004141"/>
    </source>
</evidence>
<evidence type="ECO:0000256" key="1">
    <source>
        <dbReference type="ARBA" id="ARBA00000156"/>
    </source>
</evidence>
<evidence type="ECO:0000256" key="8">
    <source>
        <dbReference type="ARBA" id="ARBA00022989"/>
    </source>
</evidence>
<dbReference type="GO" id="GO:0016020">
    <property type="term" value="C:membrane"/>
    <property type="evidence" value="ECO:0007669"/>
    <property type="project" value="UniProtKB-SubCell"/>
</dbReference>
<dbReference type="Pfam" id="PF01694">
    <property type="entry name" value="Rhomboid"/>
    <property type="match status" value="1"/>
</dbReference>
<dbReference type="Gene3D" id="1.20.1540.10">
    <property type="entry name" value="Rhomboid-like"/>
    <property type="match status" value="1"/>
</dbReference>
<dbReference type="InterPro" id="IPR022764">
    <property type="entry name" value="Peptidase_S54_rhomboid_dom"/>
</dbReference>
<proteinExistence type="inferred from homology"/>
<dbReference type="PANTHER" id="PTHR22936">
    <property type="entry name" value="RHOMBOID-RELATED"/>
    <property type="match status" value="1"/>
</dbReference>
<comment type="caution">
    <text evidence="13">The sequence shown here is derived from an EMBL/GenBank/DDBJ whole genome shotgun (WGS) entry which is preliminary data.</text>
</comment>
<comment type="subcellular location">
    <subcellularLocation>
        <location evidence="2 10">Membrane</location>
        <topology evidence="2 10">Multi-pass membrane protein</topology>
    </subcellularLocation>
</comment>
<name>A0AAV5E982_ELECO</name>
<protein>
    <recommendedName>
        <fullName evidence="10">RHOMBOID-like protein</fullName>
        <ecNumber evidence="10">3.4.21.105</ecNumber>
    </recommendedName>
</protein>
<comment type="catalytic activity">
    <reaction evidence="1 10">
        <text>Cleaves type-1 transmembrane domains using a catalytic dyad composed of serine and histidine that are contributed by different transmembrane domains.</text>
        <dbReference type="EC" id="3.4.21.105"/>
    </reaction>
</comment>
<keyword evidence="5 10" id="KW-0812">Transmembrane</keyword>
<evidence type="ECO:0000256" key="6">
    <source>
        <dbReference type="ARBA" id="ARBA00022801"/>
    </source>
</evidence>
<dbReference type="SUPFAM" id="SSF144091">
    <property type="entry name" value="Rhomboid-like"/>
    <property type="match status" value="1"/>
</dbReference>
<keyword evidence="6 10" id="KW-0378">Hydrolase</keyword>
<dbReference type="InterPro" id="IPR035952">
    <property type="entry name" value="Rhomboid-like_sf"/>
</dbReference>
<feature type="compositionally biased region" description="Basic and acidic residues" evidence="11">
    <location>
        <begin position="1"/>
        <end position="10"/>
    </location>
</feature>
<evidence type="ECO:0000256" key="7">
    <source>
        <dbReference type="ARBA" id="ARBA00022825"/>
    </source>
</evidence>
<dbReference type="AlphaFoldDB" id="A0AAV5E982"/>
<keyword evidence="8 10" id="KW-1133">Transmembrane helix</keyword>
<evidence type="ECO:0000313" key="13">
    <source>
        <dbReference type="EMBL" id="GJN19934.1"/>
    </source>
</evidence>
<evidence type="ECO:0000256" key="9">
    <source>
        <dbReference type="ARBA" id="ARBA00023136"/>
    </source>
</evidence>
<evidence type="ECO:0000256" key="11">
    <source>
        <dbReference type="SAM" id="MobiDB-lite"/>
    </source>
</evidence>
<keyword evidence="9 10" id="KW-0472">Membrane</keyword>
<evidence type="ECO:0000259" key="12">
    <source>
        <dbReference type="Pfam" id="PF01694"/>
    </source>
</evidence>
<feature type="region of interest" description="Disordered" evidence="11">
    <location>
        <begin position="1"/>
        <end position="36"/>
    </location>
</feature>
<comment type="similarity">
    <text evidence="3 10">Belongs to the peptidase S54 family.</text>
</comment>
<sequence length="187" mass="21036">MAAVRYDAEKGALYGGGKYPPPPPREQQYPPQRQREEEREWVPWAVPLVVAANIVLFAVAMYANNCPAHAAGSRRRLPPPILVPAAQREPAPRALLGNVDGQANFSVLTPKHIFVRSLQKMGALVWDKVVHEHQGWRLLICIWLHAGVLHLLANMVSLVLIGIRLEQQFGYRKCLHKLALHTCQLRL</sequence>
<feature type="domain" description="Peptidase S54 rhomboid" evidence="12">
    <location>
        <begin position="133"/>
        <end position="175"/>
    </location>
</feature>
<dbReference type="InterPro" id="IPR002610">
    <property type="entry name" value="Peptidase_S54_rhomboid-like"/>
</dbReference>
<evidence type="ECO:0000256" key="3">
    <source>
        <dbReference type="ARBA" id="ARBA00009045"/>
    </source>
</evidence>
<dbReference type="EC" id="3.4.21.105" evidence="10"/>
<comment type="function">
    <text evidence="10">Serine protease involved in intramembrane proteolysis.</text>
</comment>
<evidence type="ECO:0000256" key="4">
    <source>
        <dbReference type="ARBA" id="ARBA00022670"/>
    </source>
</evidence>
<accession>A0AAV5E982</accession>
<feature type="transmembrane region" description="Helical" evidence="10">
    <location>
        <begin position="41"/>
        <end position="63"/>
    </location>
</feature>
<feature type="transmembrane region" description="Helical" evidence="10">
    <location>
        <begin position="136"/>
        <end position="163"/>
    </location>
</feature>
<evidence type="ECO:0000256" key="5">
    <source>
        <dbReference type="ARBA" id="ARBA00022692"/>
    </source>
</evidence>
<dbReference type="GO" id="GO:0004252">
    <property type="term" value="F:serine-type endopeptidase activity"/>
    <property type="evidence" value="ECO:0007669"/>
    <property type="project" value="InterPro"/>
</dbReference>
<reference evidence="13" key="2">
    <citation type="submission" date="2021-12" db="EMBL/GenBank/DDBJ databases">
        <title>Resequencing data analysis of finger millet.</title>
        <authorList>
            <person name="Hatakeyama M."/>
            <person name="Aluri S."/>
            <person name="Balachadran M.T."/>
            <person name="Sivarajan S.R."/>
            <person name="Poveda L."/>
            <person name="Shimizu-Inatsugi R."/>
            <person name="Schlapbach R."/>
            <person name="Sreeman S.M."/>
            <person name="Shimizu K.K."/>
        </authorList>
    </citation>
    <scope>NUCLEOTIDE SEQUENCE</scope>
</reference>
<comment type="caution">
    <text evidence="10">Lacks conserved residue(s) required for the propagation of feature annotation.</text>
</comment>
<dbReference type="PANTHER" id="PTHR22936:SF69">
    <property type="entry name" value="RHOMBOID-LIKE PROTEIN"/>
    <property type="match status" value="1"/>
</dbReference>
<evidence type="ECO:0000313" key="14">
    <source>
        <dbReference type="Proteomes" id="UP001054889"/>
    </source>
</evidence>
<evidence type="ECO:0000256" key="10">
    <source>
        <dbReference type="RuleBase" id="RU362115"/>
    </source>
</evidence>
<keyword evidence="4 10" id="KW-0645">Protease</keyword>
<reference evidence="13" key="1">
    <citation type="journal article" date="2018" name="DNA Res.">
        <title>Multiple hybrid de novo genome assembly of finger millet, an orphan allotetraploid crop.</title>
        <authorList>
            <person name="Hatakeyama M."/>
            <person name="Aluri S."/>
            <person name="Balachadran M.T."/>
            <person name="Sivarajan S.R."/>
            <person name="Patrignani A."/>
            <person name="Gruter S."/>
            <person name="Poveda L."/>
            <person name="Shimizu-Inatsugi R."/>
            <person name="Baeten J."/>
            <person name="Francoijs K.J."/>
            <person name="Nataraja K.N."/>
            <person name="Reddy Y.A.N."/>
            <person name="Phadnis S."/>
            <person name="Ravikumar R.L."/>
            <person name="Schlapbach R."/>
            <person name="Sreeman S.M."/>
            <person name="Shimizu K.K."/>
        </authorList>
    </citation>
    <scope>NUCLEOTIDE SEQUENCE</scope>
</reference>
<keyword evidence="7 10" id="KW-0720">Serine protease</keyword>